<name>A0ABR6W883_9BACT</name>
<keyword evidence="1" id="KW-1133">Transmembrane helix</keyword>
<dbReference type="EMBL" id="VFIA01000019">
    <property type="protein sequence ID" value="MBC3792789.1"/>
    <property type="molecule type" value="Genomic_DNA"/>
</dbReference>
<evidence type="ECO:0000313" key="4">
    <source>
        <dbReference type="EMBL" id="MBC3792789.1"/>
    </source>
</evidence>
<keyword evidence="1" id="KW-0812">Transmembrane</keyword>
<feature type="transmembrane region" description="Helical" evidence="1">
    <location>
        <begin position="563"/>
        <end position="585"/>
    </location>
</feature>
<sequence>MNRLPTGLWAGMLWLCLFLPAPAQSLRPPVQTLAQLKDTLRQVMHQQHIPGMMLVLTTRDSVLYAGGLGYADVGRKRPVDDNHLFRMGSITKLFTALGILNLVQAGKLKLDDPVRSLAPELPIDNPWESTHPVRVIHLLEHTAGFSDKTPNKAQNFGSTDLRGLEAVQFFAPSLHSRWKPGERHSYVNTGYNVAAYLIEKLSGKPWEQYMTEAVFRPMGMPNATVQLRPDASRRYAQGYFWQNDHYQPVPFLPLYQGGNGSLNASASDMAACLRLYLNGWKTPAGRSYLSRKVLDETEIPHTTLAARAGVKVGYGLGNEATGGPDGFVFHGHKGSIGAFVSSMGYNRELGVGYAYAFTTHQDIGPVETIIRHFLTQSATPDKPVLYPLEANAVEPFLGYYRFDSPQNRITGIIEQLRVRFRLQKAGNTLTETLLLGPSIQLQPTGPTTFRMAWSNQPTGAFVTDSDGHRAIMESGLYFRQISALEAWAPLVLLLISVLIMASSLITGAVWLAGLLLGKIRRPTAWLRLLPALGFAMLAVAVIIGLSGLDQHIIQGTSMLFDSWLVFIGTLLFPICLLAALVLLVLQWRQLTNRALKSYLIVILLAGGYLTGFMIANGWLAIRIWAL</sequence>
<dbReference type="InterPro" id="IPR050491">
    <property type="entry name" value="AmpC-like"/>
</dbReference>
<evidence type="ECO:0000256" key="2">
    <source>
        <dbReference type="SAM" id="SignalP"/>
    </source>
</evidence>
<dbReference type="PANTHER" id="PTHR46825">
    <property type="entry name" value="D-ALANYL-D-ALANINE-CARBOXYPEPTIDASE/ENDOPEPTIDASE AMPH"/>
    <property type="match status" value="1"/>
</dbReference>
<feature type="domain" description="Beta-lactamase-related" evidence="3">
    <location>
        <begin position="37"/>
        <end position="362"/>
    </location>
</feature>
<dbReference type="Pfam" id="PF00144">
    <property type="entry name" value="Beta-lactamase"/>
    <property type="match status" value="1"/>
</dbReference>
<accession>A0ABR6W883</accession>
<feature type="transmembrane region" description="Helical" evidence="1">
    <location>
        <begin position="528"/>
        <end position="548"/>
    </location>
</feature>
<proteinExistence type="predicted"/>
<feature type="chain" id="PRO_5047365907" evidence="2">
    <location>
        <begin position="24"/>
        <end position="626"/>
    </location>
</feature>
<evidence type="ECO:0000256" key="1">
    <source>
        <dbReference type="SAM" id="Phobius"/>
    </source>
</evidence>
<feature type="signal peptide" evidence="2">
    <location>
        <begin position="1"/>
        <end position="23"/>
    </location>
</feature>
<dbReference type="InterPro" id="IPR001466">
    <property type="entry name" value="Beta-lactam-related"/>
</dbReference>
<dbReference type="SUPFAM" id="SSF56601">
    <property type="entry name" value="beta-lactamase/transpeptidase-like"/>
    <property type="match status" value="1"/>
</dbReference>
<feature type="transmembrane region" description="Helical" evidence="1">
    <location>
        <begin position="486"/>
        <end position="516"/>
    </location>
</feature>
<keyword evidence="2" id="KW-0732">Signal</keyword>
<evidence type="ECO:0000259" key="3">
    <source>
        <dbReference type="Pfam" id="PF00144"/>
    </source>
</evidence>
<dbReference type="PANTHER" id="PTHR46825:SF9">
    <property type="entry name" value="BETA-LACTAMASE-RELATED DOMAIN-CONTAINING PROTEIN"/>
    <property type="match status" value="1"/>
</dbReference>
<keyword evidence="1" id="KW-0472">Membrane</keyword>
<organism evidence="4 5">
    <name type="scientific">Spirosoma utsteinense</name>
    <dbReference type="NCBI Taxonomy" id="2585773"/>
    <lineage>
        <taxon>Bacteria</taxon>
        <taxon>Pseudomonadati</taxon>
        <taxon>Bacteroidota</taxon>
        <taxon>Cytophagia</taxon>
        <taxon>Cytophagales</taxon>
        <taxon>Cytophagaceae</taxon>
        <taxon>Spirosoma</taxon>
    </lineage>
</organism>
<keyword evidence="5" id="KW-1185">Reference proteome</keyword>
<evidence type="ECO:0000313" key="5">
    <source>
        <dbReference type="Proteomes" id="UP000700732"/>
    </source>
</evidence>
<gene>
    <name evidence="4" type="ORF">FH603_3303</name>
</gene>
<reference evidence="4 5" key="1">
    <citation type="submission" date="2019-06" db="EMBL/GenBank/DDBJ databases">
        <title>Spirosoma utsteinense sp. nov. isolated from Antarctic ice-free soils.</title>
        <authorList>
            <person name="Tahon G."/>
        </authorList>
    </citation>
    <scope>NUCLEOTIDE SEQUENCE [LARGE SCALE GENOMIC DNA]</scope>
    <source>
        <strain evidence="4 5">LMG 31447</strain>
    </source>
</reference>
<feature type="transmembrane region" description="Helical" evidence="1">
    <location>
        <begin position="597"/>
        <end position="621"/>
    </location>
</feature>
<protein>
    <submittedName>
        <fullName evidence="4">CubicO group peptidase (Beta-lactamase class C family)</fullName>
    </submittedName>
</protein>
<comment type="caution">
    <text evidence="4">The sequence shown here is derived from an EMBL/GenBank/DDBJ whole genome shotgun (WGS) entry which is preliminary data.</text>
</comment>
<dbReference type="InterPro" id="IPR012338">
    <property type="entry name" value="Beta-lactam/transpept-like"/>
</dbReference>
<dbReference type="RefSeq" id="WP_186738551.1">
    <property type="nucleotide sequence ID" value="NZ_VFIA01000019.1"/>
</dbReference>
<dbReference type="Gene3D" id="3.40.710.10">
    <property type="entry name" value="DD-peptidase/beta-lactamase superfamily"/>
    <property type="match status" value="1"/>
</dbReference>
<dbReference type="Proteomes" id="UP000700732">
    <property type="component" value="Unassembled WGS sequence"/>
</dbReference>